<gene>
    <name evidence="1" type="ORF">PP2015_3314</name>
</gene>
<evidence type="ECO:0000313" key="2">
    <source>
        <dbReference type="Proteomes" id="UP000061457"/>
    </source>
</evidence>
<proteinExistence type="predicted"/>
<reference evidence="1 2" key="1">
    <citation type="submission" date="2015-11" db="EMBL/GenBank/DDBJ databases">
        <authorList>
            <person name="Zhang Y."/>
            <person name="Guo Z."/>
        </authorList>
    </citation>
    <scope>NUCLEOTIDE SEQUENCE [LARGE SCALE GENOMIC DNA]</scope>
    <source>
        <strain evidence="1 2">KCTC 12086</strain>
    </source>
</reference>
<protein>
    <submittedName>
        <fullName evidence="1">Uncharacterized protein</fullName>
    </submittedName>
</protein>
<accession>A0A0S2K6S2</accession>
<evidence type="ECO:0000313" key="1">
    <source>
        <dbReference type="EMBL" id="ALO43790.1"/>
    </source>
</evidence>
<dbReference type="KEGG" id="pphe:PP2015_3314"/>
<dbReference type="PATRIC" id="fig|161398.10.peg.3379"/>
<organism evidence="1 2">
    <name type="scientific">Pseudoalteromonas phenolica</name>
    <dbReference type="NCBI Taxonomy" id="161398"/>
    <lineage>
        <taxon>Bacteria</taxon>
        <taxon>Pseudomonadati</taxon>
        <taxon>Pseudomonadota</taxon>
        <taxon>Gammaproteobacteria</taxon>
        <taxon>Alteromonadales</taxon>
        <taxon>Pseudoalteromonadaceae</taxon>
        <taxon>Pseudoalteromonas</taxon>
    </lineage>
</organism>
<dbReference type="Proteomes" id="UP000061457">
    <property type="component" value="Chromosome I"/>
</dbReference>
<dbReference type="STRING" id="161398.PP2015_3314"/>
<keyword evidence="2" id="KW-1185">Reference proteome</keyword>
<dbReference type="EMBL" id="CP013187">
    <property type="protein sequence ID" value="ALO43790.1"/>
    <property type="molecule type" value="Genomic_DNA"/>
</dbReference>
<sequence>MQNTPAEQVTFYARVKRVSLDGLKLRHLRNHFCRRKRPTGKGLAPVGRASARQFIKVAQLTHTKKRICEKCAFLFSAKYTCVANFVAVNDDLHVKV</sequence>
<name>A0A0S2K6S2_9GAMM</name>
<dbReference type="AlphaFoldDB" id="A0A0S2K6S2"/>